<dbReference type="Proteomes" id="UP000235464">
    <property type="component" value="Chromosome I"/>
</dbReference>
<sequence length="128" mass="13625">MRKYRVARGALAVAGAVTLVVAATGSASAVDTTLRLKRGGHTIGTMTHLDPDPDTFRVCDTRADGHGVTGKLYMYMAGWQLKETKGDGGDAGCGSFDYNVVPYAAKYLMKLCWNGPGGACIQKEFTED</sequence>
<dbReference type="OrthoDB" id="3831300at2"/>
<feature type="chain" id="PRO_5014951618" description="Secreted protein" evidence="1">
    <location>
        <begin position="30"/>
        <end position="128"/>
    </location>
</feature>
<protein>
    <recommendedName>
        <fullName evidence="4">Secreted protein</fullName>
    </recommendedName>
</protein>
<gene>
    <name evidence="2" type="ORF">SCNRRL3882_3350</name>
</gene>
<feature type="signal peptide" evidence="1">
    <location>
        <begin position="1"/>
        <end position="29"/>
    </location>
</feature>
<proteinExistence type="predicted"/>
<organism evidence="2 3">
    <name type="scientific">Streptomyces chartreusis NRRL 3882</name>
    <dbReference type="NCBI Taxonomy" id="1079985"/>
    <lineage>
        <taxon>Bacteria</taxon>
        <taxon>Bacillati</taxon>
        <taxon>Actinomycetota</taxon>
        <taxon>Actinomycetes</taxon>
        <taxon>Kitasatosporales</taxon>
        <taxon>Streptomycetaceae</taxon>
        <taxon>Streptomyces</taxon>
    </lineage>
</organism>
<evidence type="ECO:0000313" key="3">
    <source>
        <dbReference type="Proteomes" id="UP000235464"/>
    </source>
</evidence>
<name>A0A2N9B974_STRCX</name>
<keyword evidence="3" id="KW-1185">Reference proteome</keyword>
<keyword evidence="1" id="KW-0732">Signal</keyword>
<evidence type="ECO:0000313" key="2">
    <source>
        <dbReference type="EMBL" id="SOR79891.1"/>
    </source>
</evidence>
<evidence type="ECO:0008006" key="4">
    <source>
        <dbReference type="Google" id="ProtNLM"/>
    </source>
</evidence>
<accession>A0A2N9B974</accession>
<dbReference type="EMBL" id="LT963352">
    <property type="protein sequence ID" value="SOR79891.1"/>
    <property type="molecule type" value="Genomic_DNA"/>
</dbReference>
<evidence type="ECO:0000256" key="1">
    <source>
        <dbReference type="SAM" id="SignalP"/>
    </source>
</evidence>
<reference evidence="3" key="1">
    <citation type="submission" date="2017-11" db="EMBL/GenBank/DDBJ databases">
        <authorList>
            <person name="Wibberg D."/>
        </authorList>
    </citation>
    <scope>NUCLEOTIDE SEQUENCE [LARGE SCALE GENOMIC DNA]</scope>
</reference>
<dbReference type="AlphaFoldDB" id="A0A2N9B974"/>